<evidence type="ECO:0008006" key="5">
    <source>
        <dbReference type="Google" id="ProtNLM"/>
    </source>
</evidence>
<accession>A0ABW7SF59</accession>
<name>A0ABW7SF59_9ACTN</name>
<organism evidence="3 4">
    <name type="scientific">Micromonospora rubida</name>
    <dbReference type="NCBI Taxonomy" id="2697657"/>
    <lineage>
        <taxon>Bacteria</taxon>
        <taxon>Bacillati</taxon>
        <taxon>Actinomycetota</taxon>
        <taxon>Actinomycetes</taxon>
        <taxon>Micromonosporales</taxon>
        <taxon>Micromonosporaceae</taxon>
        <taxon>Micromonospora</taxon>
    </lineage>
</organism>
<protein>
    <recommendedName>
        <fullName evidence="5">Secreted protein</fullName>
    </recommendedName>
</protein>
<dbReference type="Proteomes" id="UP001611075">
    <property type="component" value="Unassembled WGS sequence"/>
</dbReference>
<feature type="region of interest" description="Disordered" evidence="1">
    <location>
        <begin position="25"/>
        <end position="71"/>
    </location>
</feature>
<keyword evidence="2" id="KW-0732">Signal</keyword>
<comment type="caution">
    <text evidence="3">The sequence shown here is derived from an EMBL/GenBank/DDBJ whole genome shotgun (WGS) entry which is preliminary data.</text>
</comment>
<dbReference type="EMBL" id="JBIRPU010000003">
    <property type="protein sequence ID" value="MFI0792313.1"/>
    <property type="molecule type" value="Genomic_DNA"/>
</dbReference>
<dbReference type="RefSeq" id="WP_396676958.1">
    <property type="nucleotide sequence ID" value="NZ_JBIRPU010000003.1"/>
</dbReference>
<feature type="chain" id="PRO_5045065934" description="Secreted protein" evidence="2">
    <location>
        <begin position="23"/>
        <end position="71"/>
    </location>
</feature>
<evidence type="ECO:0000313" key="3">
    <source>
        <dbReference type="EMBL" id="MFI0792313.1"/>
    </source>
</evidence>
<sequence>MTTVLVIFGSALALAVAAFAVAAWRDRQRQSTPEDSAAAREATSTQERYAAERHGAQGEVWQRGQNPEGCG</sequence>
<proteinExistence type="predicted"/>
<feature type="signal peptide" evidence="2">
    <location>
        <begin position="1"/>
        <end position="22"/>
    </location>
</feature>
<keyword evidence="4" id="KW-1185">Reference proteome</keyword>
<gene>
    <name evidence="3" type="ORF">ACH4OY_06380</name>
</gene>
<evidence type="ECO:0000313" key="4">
    <source>
        <dbReference type="Proteomes" id="UP001611075"/>
    </source>
</evidence>
<evidence type="ECO:0000256" key="1">
    <source>
        <dbReference type="SAM" id="MobiDB-lite"/>
    </source>
</evidence>
<reference evidence="3 4" key="1">
    <citation type="submission" date="2024-10" db="EMBL/GenBank/DDBJ databases">
        <title>The Natural Products Discovery Center: Release of the First 8490 Sequenced Strains for Exploring Actinobacteria Biosynthetic Diversity.</title>
        <authorList>
            <person name="Kalkreuter E."/>
            <person name="Kautsar S.A."/>
            <person name="Yang D."/>
            <person name="Bader C.D."/>
            <person name="Teijaro C.N."/>
            <person name="Fluegel L."/>
            <person name="Davis C.M."/>
            <person name="Simpson J.R."/>
            <person name="Lauterbach L."/>
            <person name="Steele A.D."/>
            <person name="Gui C."/>
            <person name="Meng S."/>
            <person name="Li G."/>
            <person name="Viehrig K."/>
            <person name="Ye F."/>
            <person name="Su P."/>
            <person name="Kiefer A.F."/>
            <person name="Nichols A."/>
            <person name="Cepeda A.J."/>
            <person name="Yan W."/>
            <person name="Fan B."/>
            <person name="Jiang Y."/>
            <person name="Adhikari A."/>
            <person name="Zheng C.-J."/>
            <person name="Schuster L."/>
            <person name="Cowan T.M."/>
            <person name="Smanski M.J."/>
            <person name="Chevrette M.G."/>
            <person name="De Carvalho L.P.S."/>
            <person name="Shen B."/>
        </authorList>
    </citation>
    <scope>NUCLEOTIDE SEQUENCE [LARGE SCALE GENOMIC DNA]</scope>
    <source>
        <strain evidence="3 4">NPDC021253</strain>
    </source>
</reference>
<evidence type="ECO:0000256" key="2">
    <source>
        <dbReference type="SAM" id="SignalP"/>
    </source>
</evidence>